<dbReference type="InterPro" id="IPR006311">
    <property type="entry name" value="TAT_signal"/>
</dbReference>
<dbReference type="PANTHER" id="PTHR36573:SF1">
    <property type="entry name" value="INTERMEMBRANE PHOSPHOLIPID TRANSPORT SYSTEM BINDING PROTEIN MLAC"/>
    <property type="match status" value="1"/>
</dbReference>
<dbReference type="InterPro" id="IPR008869">
    <property type="entry name" value="MlaC/ttg2D"/>
</dbReference>
<keyword evidence="1" id="KW-0732">Signal</keyword>
<evidence type="ECO:0000313" key="2">
    <source>
        <dbReference type="EMBL" id="TCP60049.1"/>
    </source>
</evidence>
<feature type="signal peptide" evidence="1">
    <location>
        <begin position="1"/>
        <end position="29"/>
    </location>
</feature>
<dbReference type="RefSeq" id="WP_132952171.1">
    <property type="nucleotide sequence ID" value="NZ_SLXU01000013.1"/>
</dbReference>
<evidence type="ECO:0000313" key="3">
    <source>
        <dbReference type="Proteomes" id="UP000295050"/>
    </source>
</evidence>
<feature type="chain" id="PRO_5020325072" evidence="1">
    <location>
        <begin position="30"/>
        <end position="201"/>
    </location>
</feature>
<protein>
    <submittedName>
        <fullName evidence="2">Phospholipid transport system substrate-binding protein</fullName>
    </submittedName>
</protein>
<sequence length="201" mass="22185">MRSDATRRHFLMSGLAAGAALTVAPPARALTTPEATALIDQVVADINAVINSGRSEARMLQEFERIFVRYSDVPIIARSALGVAARSASPAQLSAFTTAFRGYISRKYGRRFREFIGGSLKVEQARPYKNFHEVKTTAYLRGEAPIEVIFLVSDRSGRDLFFNVFIEGVNMLASERTEIGAMLDQRQGDLDRLIADLQRAG</sequence>
<dbReference type="PANTHER" id="PTHR36573">
    <property type="entry name" value="INTERMEMBRANE PHOSPHOLIPID TRANSPORT SYSTEM BINDING PROTEIN MLAC"/>
    <property type="match status" value="1"/>
</dbReference>
<reference evidence="2 3" key="1">
    <citation type="submission" date="2019-03" db="EMBL/GenBank/DDBJ databases">
        <title>Genomic Encyclopedia of Type Strains, Phase IV (KMG-IV): sequencing the most valuable type-strain genomes for metagenomic binning, comparative biology and taxonomic classification.</title>
        <authorList>
            <person name="Goeker M."/>
        </authorList>
    </citation>
    <scope>NUCLEOTIDE SEQUENCE [LARGE SCALE GENOMIC DNA]</scope>
    <source>
        <strain evidence="2 3">DSM 24766</strain>
    </source>
</reference>
<dbReference type="OrthoDB" id="7839352at2"/>
<gene>
    <name evidence="2" type="ORF">EV663_11345</name>
</gene>
<dbReference type="Pfam" id="PF05494">
    <property type="entry name" value="MlaC"/>
    <property type="match status" value="1"/>
</dbReference>
<dbReference type="AlphaFoldDB" id="A0A4R2RD25"/>
<keyword evidence="3" id="KW-1185">Reference proteome</keyword>
<comment type="caution">
    <text evidence="2">The sequence shown here is derived from an EMBL/GenBank/DDBJ whole genome shotgun (WGS) entry which is preliminary data.</text>
</comment>
<dbReference type="PROSITE" id="PS51318">
    <property type="entry name" value="TAT"/>
    <property type="match status" value="1"/>
</dbReference>
<accession>A0A4R2RD25</accession>
<dbReference type="Gene3D" id="3.10.450.710">
    <property type="entry name" value="Tgt2/MlaC"/>
    <property type="match status" value="1"/>
</dbReference>
<name>A0A4R2RD25_9RHOB</name>
<proteinExistence type="predicted"/>
<organism evidence="2 3">
    <name type="scientific">Rhodovulum bhavnagarense</name>
    <dbReference type="NCBI Taxonomy" id="992286"/>
    <lineage>
        <taxon>Bacteria</taxon>
        <taxon>Pseudomonadati</taxon>
        <taxon>Pseudomonadota</taxon>
        <taxon>Alphaproteobacteria</taxon>
        <taxon>Rhodobacterales</taxon>
        <taxon>Paracoccaceae</taxon>
        <taxon>Rhodovulum</taxon>
    </lineage>
</organism>
<dbReference type="InterPro" id="IPR042245">
    <property type="entry name" value="Tgt2/MlaC_sf"/>
</dbReference>
<dbReference type="Proteomes" id="UP000295050">
    <property type="component" value="Unassembled WGS sequence"/>
</dbReference>
<dbReference type="EMBL" id="SLXU01000013">
    <property type="protein sequence ID" value="TCP60049.1"/>
    <property type="molecule type" value="Genomic_DNA"/>
</dbReference>
<evidence type="ECO:0000256" key="1">
    <source>
        <dbReference type="SAM" id="SignalP"/>
    </source>
</evidence>